<gene>
    <name evidence="2" type="ORF">CLCR_09088</name>
</gene>
<name>A0A1C1CS22_9EURO</name>
<dbReference type="EMBL" id="LGRB01000009">
    <property type="protein sequence ID" value="OCT51283.1"/>
    <property type="molecule type" value="Genomic_DNA"/>
</dbReference>
<accession>A0A1C1CS22</accession>
<proteinExistence type="predicted"/>
<dbReference type="VEuPathDB" id="FungiDB:G647_06800"/>
<dbReference type="AlphaFoldDB" id="A0A1C1CS22"/>
<dbReference type="OrthoDB" id="4152154at2759"/>
<evidence type="ECO:0000313" key="2">
    <source>
        <dbReference type="EMBL" id="OCT51283.1"/>
    </source>
</evidence>
<evidence type="ECO:0000256" key="1">
    <source>
        <dbReference type="SAM" id="MobiDB-lite"/>
    </source>
</evidence>
<sequence length="134" mass="15362">MVPRTALLMRLPIQGLKPAARSNHFLQTNRLQLQSRRTYAEKAAPVRSDQPRDWTSRLPLILLAGVAAYLPFYYLSHTDKPGASENAKMTEARRQGNPANERRDPRDSSVKTIEQKRERDGVDHRSEERKRAEG</sequence>
<organism evidence="2 3">
    <name type="scientific">Cladophialophora carrionii</name>
    <dbReference type="NCBI Taxonomy" id="86049"/>
    <lineage>
        <taxon>Eukaryota</taxon>
        <taxon>Fungi</taxon>
        <taxon>Dikarya</taxon>
        <taxon>Ascomycota</taxon>
        <taxon>Pezizomycotina</taxon>
        <taxon>Eurotiomycetes</taxon>
        <taxon>Chaetothyriomycetidae</taxon>
        <taxon>Chaetothyriales</taxon>
        <taxon>Herpotrichiellaceae</taxon>
        <taxon>Cladophialophora</taxon>
    </lineage>
</organism>
<dbReference type="Proteomes" id="UP000094526">
    <property type="component" value="Unassembled WGS sequence"/>
</dbReference>
<evidence type="ECO:0000313" key="3">
    <source>
        <dbReference type="Proteomes" id="UP000094526"/>
    </source>
</evidence>
<dbReference type="VEuPathDB" id="FungiDB:CLCR_09088"/>
<keyword evidence="3" id="KW-1185">Reference proteome</keyword>
<comment type="caution">
    <text evidence="2">The sequence shown here is derived from an EMBL/GenBank/DDBJ whole genome shotgun (WGS) entry which is preliminary data.</text>
</comment>
<protein>
    <submittedName>
        <fullName evidence="2">Uncharacterized protein</fullName>
    </submittedName>
</protein>
<feature type="region of interest" description="Disordered" evidence="1">
    <location>
        <begin position="80"/>
        <end position="134"/>
    </location>
</feature>
<reference evidence="3" key="1">
    <citation type="submission" date="2015-07" db="EMBL/GenBank/DDBJ databases">
        <authorList>
            <person name="Teixeira M.M."/>
            <person name="Souza R.C."/>
            <person name="Almeida L.G."/>
            <person name="Vicente V.A."/>
            <person name="de Hoog S."/>
            <person name="Bocca A.L."/>
            <person name="de Almeida S.R."/>
            <person name="Vasconcelos A.T."/>
            <person name="Felipe M.S."/>
        </authorList>
    </citation>
    <scope>NUCLEOTIDE SEQUENCE [LARGE SCALE GENOMIC DNA]</scope>
    <source>
        <strain evidence="3">KSF</strain>
    </source>
</reference>